<dbReference type="Gene3D" id="3.30.530.20">
    <property type="match status" value="1"/>
</dbReference>
<organism evidence="3 4">
    <name type="scientific">Devosia algicola</name>
    <dbReference type="NCBI Taxonomy" id="3026418"/>
    <lineage>
        <taxon>Bacteria</taxon>
        <taxon>Pseudomonadati</taxon>
        <taxon>Pseudomonadota</taxon>
        <taxon>Alphaproteobacteria</taxon>
        <taxon>Hyphomicrobiales</taxon>
        <taxon>Devosiaceae</taxon>
        <taxon>Devosia</taxon>
    </lineage>
</organism>
<sequence>MSKLPEYQLDRLFNAPRALVWRTWTEPELLARWYGPGVETIIHQFDLEPGGVWLNEMKWADKSIKSKALFKQVQTEQKLVWHHSSTDADWNIAANPMMPDWPRTLLTTVTFSDADAQTKVRLTQIPIDPTEAEIACFAEKMSGMDNGWASGYKIIDEMLAELASGK</sequence>
<dbReference type="SUPFAM" id="SSF55961">
    <property type="entry name" value="Bet v1-like"/>
    <property type="match status" value="1"/>
</dbReference>
<reference evidence="3 4" key="1">
    <citation type="submission" date="2023-02" db="EMBL/GenBank/DDBJ databases">
        <title>Devosia algicola sp. nov., isolated from the phycosphere of marine algae.</title>
        <authorList>
            <person name="Kim J.M."/>
            <person name="Lee J.K."/>
            <person name="Choi B.J."/>
            <person name="Bayburt H."/>
            <person name="Jeon C.O."/>
        </authorList>
    </citation>
    <scope>NUCLEOTIDE SEQUENCE [LARGE SCALE GENOMIC DNA]</scope>
    <source>
        <strain evidence="3 4">G20-9</strain>
    </source>
</reference>
<dbReference type="InterPro" id="IPR023393">
    <property type="entry name" value="START-like_dom_sf"/>
</dbReference>
<dbReference type="Pfam" id="PF08327">
    <property type="entry name" value="AHSA1"/>
    <property type="match status" value="1"/>
</dbReference>
<protein>
    <submittedName>
        <fullName evidence="3">SRPBCC domain-containing protein</fullName>
    </submittedName>
</protein>
<dbReference type="EMBL" id="CP118246">
    <property type="protein sequence ID" value="WDR04026.1"/>
    <property type="molecule type" value="Genomic_DNA"/>
</dbReference>
<proteinExistence type="inferred from homology"/>
<name>A0ABY7YRR1_9HYPH</name>
<evidence type="ECO:0000313" key="3">
    <source>
        <dbReference type="EMBL" id="WDR04026.1"/>
    </source>
</evidence>
<feature type="domain" description="Activator of Hsp90 ATPase homologue 1/2-like C-terminal" evidence="2">
    <location>
        <begin position="14"/>
        <end position="159"/>
    </location>
</feature>
<dbReference type="CDD" id="cd07814">
    <property type="entry name" value="SRPBCC_CalC_Aha1-like"/>
    <property type="match status" value="1"/>
</dbReference>
<dbReference type="Proteomes" id="UP001220530">
    <property type="component" value="Chromosome"/>
</dbReference>
<accession>A0ABY7YRR1</accession>
<evidence type="ECO:0000313" key="4">
    <source>
        <dbReference type="Proteomes" id="UP001220530"/>
    </source>
</evidence>
<evidence type="ECO:0000259" key="2">
    <source>
        <dbReference type="Pfam" id="PF08327"/>
    </source>
</evidence>
<comment type="similarity">
    <text evidence="1">Belongs to the AHA1 family.</text>
</comment>
<dbReference type="RefSeq" id="WP_282220411.1">
    <property type="nucleotide sequence ID" value="NZ_CP118246.1"/>
</dbReference>
<gene>
    <name evidence="3" type="ORF">PSQ19_08450</name>
</gene>
<keyword evidence="4" id="KW-1185">Reference proteome</keyword>
<dbReference type="InterPro" id="IPR013538">
    <property type="entry name" value="ASHA1/2-like_C"/>
</dbReference>
<evidence type="ECO:0000256" key="1">
    <source>
        <dbReference type="ARBA" id="ARBA00006817"/>
    </source>
</evidence>